<protein>
    <submittedName>
        <fullName evidence="2">Nucleoside/nucleotide kinase family protein</fullName>
    </submittedName>
</protein>
<evidence type="ECO:0000313" key="3">
    <source>
        <dbReference type="Proteomes" id="UP001241926"/>
    </source>
</evidence>
<sequence>MTNALTDSGATGEFEPIYHDPPLPELAESALRLMGPHRALLGIVGEPGAGKSTFAEQLLARVEAVRPGIATAVSMDGFHLAQRVIDDLGMARHKGTIETFDGHGFVAMLRRLRDETEHTVWWPDFSRELEDPVAQSLEVAPRHRLVIVDGNFLLATRPPWDQVRGLLTQTWFLDAAPDERRSRLMHRYVRYGFSPHNARVKTEGIDERTSALIRRTAHFADRILSERRPQASRAHGAGVPSHHGC</sequence>
<dbReference type="SUPFAM" id="SSF52540">
    <property type="entry name" value="P-loop containing nucleoside triphosphate hydrolases"/>
    <property type="match status" value="1"/>
</dbReference>
<dbReference type="RefSeq" id="WP_093719707.1">
    <property type="nucleotide sequence ID" value="NZ_JASJUS010000015.1"/>
</dbReference>
<dbReference type="Gene3D" id="3.40.50.300">
    <property type="entry name" value="P-loop containing nucleotide triphosphate hydrolases"/>
    <property type="match status" value="1"/>
</dbReference>
<evidence type="ECO:0000256" key="1">
    <source>
        <dbReference type="SAM" id="MobiDB-lite"/>
    </source>
</evidence>
<accession>A0ABT7J096</accession>
<evidence type="ECO:0000313" key="2">
    <source>
        <dbReference type="EMBL" id="MDL2078230.1"/>
    </source>
</evidence>
<keyword evidence="3" id="KW-1185">Reference proteome</keyword>
<dbReference type="EMBL" id="JASJUS010000015">
    <property type="protein sequence ID" value="MDL2078230.1"/>
    <property type="molecule type" value="Genomic_DNA"/>
</dbReference>
<feature type="region of interest" description="Disordered" evidence="1">
    <location>
        <begin position="226"/>
        <end position="245"/>
    </location>
</feature>
<dbReference type="InterPro" id="IPR027417">
    <property type="entry name" value="P-loop_NTPase"/>
</dbReference>
<keyword evidence="2" id="KW-0418">Kinase</keyword>
<dbReference type="GO" id="GO:0016301">
    <property type="term" value="F:kinase activity"/>
    <property type="evidence" value="ECO:0007669"/>
    <property type="project" value="UniProtKB-KW"/>
</dbReference>
<dbReference type="PANTHER" id="PTHR10285">
    <property type="entry name" value="URIDINE KINASE"/>
    <property type="match status" value="1"/>
</dbReference>
<dbReference type="Proteomes" id="UP001241926">
    <property type="component" value="Unassembled WGS sequence"/>
</dbReference>
<reference evidence="2 3" key="1">
    <citation type="submission" date="2023-05" db="EMBL/GenBank/DDBJ databases">
        <title>Streptomyces fuscus sp. nov., a brown-black pigment producing actinomyces isolated from dry sand of Sea duck farm.</title>
        <authorList>
            <person name="Xie J."/>
            <person name="Shen N."/>
        </authorList>
    </citation>
    <scope>NUCLEOTIDE SEQUENCE [LARGE SCALE GENOMIC DNA]</scope>
    <source>
        <strain evidence="2 3">GXMU-J15</strain>
    </source>
</reference>
<keyword evidence="2" id="KW-0808">Transferase</keyword>
<gene>
    <name evidence="2" type="ORF">QNN03_17485</name>
</gene>
<organism evidence="2 3">
    <name type="scientific">Streptomyces fuscus</name>
    <dbReference type="NCBI Taxonomy" id="3048495"/>
    <lineage>
        <taxon>Bacteria</taxon>
        <taxon>Bacillati</taxon>
        <taxon>Actinomycetota</taxon>
        <taxon>Actinomycetes</taxon>
        <taxon>Kitasatosporales</taxon>
        <taxon>Streptomycetaceae</taxon>
        <taxon>Streptomyces</taxon>
    </lineage>
</organism>
<name>A0ABT7J096_9ACTN</name>
<dbReference type="NCBIfam" id="NF006743">
    <property type="entry name" value="PRK09270.1-2"/>
    <property type="match status" value="1"/>
</dbReference>
<comment type="caution">
    <text evidence="2">The sequence shown here is derived from an EMBL/GenBank/DDBJ whole genome shotgun (WGS) entry which is preliminary data.</text>
</comment>
<proteinExistence type="predicted"/>